<dbReference type="EMBL" id="JBHSGW010000002">
    <property type="protein sequence ID" value="MFC4738896.1"/>
    <property type="molecule type" value="Genomic_DNA"/>
</dbReference>
<comment type="caution">
    <text evidence="2">The sequence shown here is derived from an EMBL/GenBank/DDBJ whole genome shotgun (WGS) entry which is preliminary data.</text>
</comment>
<dbReference type="Proteomes" id="UP001595885">
    <property type="component" value="Unassembled WGS sequence"/>
</dbReference>
<keyword evidence="2" id="KW-0238">DNA-binding</keyword>
<keyword evidence="1" id="KW-0472">Membrane</keyword>
<protein>
    <submittedName>
        <fullName evidence="2">ComEA family DNA-binding protein</fullName>
    </submittedName>
</protein>
<dbReference type="GO" id="GO:0003677">
    <property type="term" value="F:DNA binding"/>
    <property type="evidence" value="ECO:0007669"/>
    <property type="project" value="UniProtKB-KW"/>
</dbReference>
<keyword evidence="3" id="KW-1185">Reference proteome</keyword>
<dbReference type="Pfam" id="PF12836">
    <property type="entry name" value="HHH_3"/>
    <property type="match status" value="2"/>
</dbReference>
<accession>A0ABV9P2M3</accession>
<proteinExistence type="predicted"/>
<feature type="transmembrane region" description="Helical" evidence="1">
    <location>
        <begin position="16"/>
        <end position="35"/>
    </location>
</feature>
<evidence type="ECO:0000313" key="2">
    <source>
        <dbReference type="EMBL" id="MFC4738896.1"/>
    </source>
</evidence>
<gene>
    <name evidence="2" type="ORF">ACFO3U_02715</name>
</gene>
<dbReference type="InterPro" id="IPR010994">
    <property type="entry name" value="RuvA_2-like"/>
</dbReference>
<sequence>MKNIKSYFMFSREHRSGIFLLLLLIILFQVAWYLYDFSPKVSKPSEKELQWLSIQNEIDSLKQVGLNKKYEIKPFNPNFITDYKGSVLGMSVEEIDRLHKFREQDKYVNSAKEFQQVTKVSNELLDKISPHFKFPDWVTNKKASNYKEYSSDNFNYKKFPEKKSIITKDINLATKEEIMEVYGVGEKISDIILQEKEKFGAFASIEQLQFVWGVSPEAYEDIQKRFFVGPNPSIKKIDINNLSIKELSKFPYFDYNLARQIVIYRSANDEIKNIEDLTKIKGMPDEKIRIIALYLEF</sequence>
<keyword evidence="1" id="KW-0812">Transmembrane</keyword>
<evidence type="ECO:0000256" key="1">
    <source>
        <dbReference type="SAM" id="Phobius"/>
    </source>
</evidence>
<dbReference type="SUPFAM" id="SSF47781">
    <property type="entry name" value="RuvA domain 2-like"/>
    <property type="match status" value="2"/>
</dbReference>
<dbReference type="InterPro" id="IPR051675">
    <property type="entry name" value="Endo/Exo/Phosphatase_dom_1"/>
</dbReference>
<organism evidence="2 3">
    <name type="scientific">Flavobacterium ponti</name>
    <dbReference type="NCBI Taxonomy" id="665133"/>
    <lineage>
        <taxon>Bacteria</taxon>
        <taxon>Pseudomonadati</taxon>
        <taxon>Bacteroidota</taxon>
        <taxon>Flavobacteriia</taxon>
        <taxon>Flavobacteriales</taxon>
        <taxon>Flavobacteriaceae</taxon>
        <taxon>Flavobacterium</taxon>
    </lineage>
</organism>
<dbReference type="RefSeq" id="WP_379738191.1">
    <property type="nucleotide sequence ID" value="NZ_JBHSGW010000002.1"/>
</dbReference>
<dbReference type="Gene3D" id="1.10.150.280">
    <property type="entry name" value="AF1531-like domain"/>
    <property type="match status" value="2"/>
</dbReference>
<reference evidence="3" key="1">
    <citation type="journal article" date="2019" name="Int. J. Syst. Evol. Microbiol.">
        <title>The Global Catalogue of Microorganisms (GCM) 10K type strain sequencing project: providing services to taxonomists for standard genome sequencing and annotation.</title>
        <authorList>
            <consortium name="The Broad Institute Genomics Platform"/>
            <consortium name="The Broad Institute Genome Sequencing Center for Infectious Disease"/>
            <person name="Wu L."/>
            <person name="Ma J."/>
        </authorList>
    </citation>
    <scope>NUCLEOTIDE SEQUENCE [LARGE SCALE GENOMIC DNA]</scope>
    <source>
        <strain evidence="3">CCUG 50349</strain>
    </source>
</reference>
<dbReference type="PANTHER" id="PTHR21180:SF32">
    <property type="entry name" value="ENDONUCLEASE_EXONUCLEASE_PHOSPHATASE FAMILY DOMAIN-CONTAINING PROTEIN 1"/>
    <property type="match status" value="1"/>
</dbReference>
<keyword evidence="1" id="KW-1133">Transmembrane helix</keyword>
<dbReference type="PANTHER" id="PTHR21180">
    <property type="entry name" value="ENDONUCLEASE/EXONUCLEASE/PHOSPHATASE FAMILY DOMAIN-CONTAINING PROTEIN 1"/>
    <property type="match status" value="1"/>
</dbReference>
<evidence type="ECO:0000313" key="3">
    <source>
        <dbReference type="Proteomes" id="UP001595885"/>
    </source>
</evidence>
<name>A0ABV9P2M3_9FLAO</name>